<dbReference type="PANTHER" id="PTHR12385:SF96">
    <property type="entry name" value="CHOLINE TRANSPORTER-LIKE PROTEIN"/>
    <property type="match status" value="1"/>
</dbReference>
<feature type="transmembrane region" description="Helical" evidence="6">
    <location>
        <begin position="361"/>
        <end position="382"/>
    </location>
</feature>
<dbReference type="EMBL" id="LR903407">
    <property type="protein sequence ID" value="CAD7251863.1"/>
    <property type="molecule type" value="Genomic_DNA"/>
</dbReference>
<dbReference type="AlphaFoldDB" id="A0A7R9AD39"/>
<evidence type="ECO:0000256" key="3">
    <source>
        <dbReference type="ARBA" id="ARBA00022692"/>
    </source>
</evidence>
<dbReference type="InterPro" id="IPR007603">
    <property type="entry name" value="Choline_transptr-like"/>
</dbReference>
<dbReference type="PANTHER" id="PTHR12385">
    <property type="entry name" value="CHOLINE TRANSPORTER-LIKE (SLC FAMILY 44)"/>
    <property type="match status" value="1"/>
</dbReference>
<evidence type="ECO:0000256" key="6">
    <source>
        <dbReference type="RuleBase" id="RU368066"/>
    </source>
</evidence>
<feature type="transmembrane region" description="Helical" evidence="6">
    <location>
        <begin position="152"/>
        <end position="170"/>
    </location>
</feature>
<comment type="subcellular location">
    <subcellularLocation>
        <location evidence="6">Cell membrane</location>
        <topology evidence="6">Multi-pass membrane protein</topology>
    </subcellularLocation>
    <subcellularLocation>
        <location evidence="1">Membrane</location>
        <topology evidence="1">Multi-pass membrane protein</topology>
    </subcellularLocation>
</comment>
<name>A0A7R9AD39_9CRUS</name>
<dbReference type="GO" id="GO:0022857">
    <property type="term" value="F:transmembrane transporter activity"/>
    <property type="evidence" value="ECO:0007669"/>
    <property type="project" value="UniProtKB-UniRule"/>
</dbReference>
<feature type="transmembrane region" description="Helical" evidence="6">
    <location>
        <begin position="489"/>
        <end position="511"/>
    </location>
</feature>
<sequence length="570" mass="62900">QADGQRKGNPSELDDGPVKNRSCRDVICLLFFVAFFVFFGVVIVWAATVGDLDRLLHGYDKSGNVCGRKTNPTIAGVNGSGQDTSGKPYLRTCGIGVTCGSEECVTQCSNTETLVLNRCLPISTGATSAATKDAGNFFMRVGASIQATWREIVYMCLIALVFSLVITIMFRFLTGVVVWLILIVGSLACIAGTIALWILWNNEKQANGANEKYYLIGAIAATIFTVILLLVLLVMRSRIALVVALFREAGKALHSIPFLFLQPLWTFIALAIFLFIWGLGALLIQSTGDPTVNSDGIVKYNINGFFAGMRWYHLFALFWGVQFIIACQHVVIAGAIAVWYFTRSKKLGFPIFRSTWNLLRYSIGSVALGSFIIALIQLIRYLLSRLQQRLKGSTALSCCLCCCQCLLSCFENFLKFLNRNAYIEIAIYGYSFCKAAREAFKLLTTNALRMVAINTIGDFVLFLGKVAVVVPIVFIGIKLVGNRDGVEYPWAPVVVGAVFAFIIAHAFIAVYEVEAFEMAVDTLFLCFCEDVERNDGVNRPYYMSKGLMEFVENSKQAMAALDARKRDKGA</sequence>
<evidence type="ECO:0000313" key="7">
    <source>
        <dbReference type="EMBL" id="CAD7251863.1"/>
    </source>
</evidence>
<feature type="transmembrane region" description="Helical" evidence="6">
    <location>
        <begin position="212"/>
        <end position="235"/>
    </location>
</feature>
<gene>
    <name evidence="7" type="ORF">DSTB1V02_LOCUS11625</name>
</gene>
<feature type="transmembrane region" description="Helical" evidence="6">
    <location>
        <begin position="316"/>
        <end position="341"/>
    </location>
</feature>
<keyword evidence="4 6" id="KW-1133">Transmembrane helix</keyword>
<dbReference type="GO" id="GO:0005886">
    <property type="term" value="C:plasma membrane"/>
    <property type="evidence" value="ECO:0007669"/>
    <property type="project" value="UniProtKB-SubCell"/>
</dbReference>
<feature type="transmembrane region" description="Helical" evidence="6">
    <location>
        <begin position="459"/>
        <end position="477"/>
    </location>
</feature>
<feature type="transmembrane region" description="Helical" evidence="6">
    <location>
        <begin position="26"/>
        <end position="47"/>
    </location>
</feature>
<feature type="transmembrane region" description="Helical" evidence="6">
    <location>
        <begin position="256"/>
        <end position="284"/>
    </location>
</feature>
<proteinExistence type="inferred from homology"/>
<comment type="function">
    <text evidence="6">Choline transporter.</text>
</comment>
<dbReference type="Proteomes" id="UP000677054">
    <property type="component" value="Unassembled WGS sequence"/>
</dbReference>
<evidence type="ECO:0000256" key="1">
    <source>
        <dbReference type="ARBA" id="ARBA00004141"/>
    </source>
</evidence>
<comment type="similarity">
    <text evidence="2 6">Belongs to the CTL (choline transporter-like) family.</text>
</comment>
<dbReference type="OrthoDB" id="420519at2759"/>
<keyword evidence="5 6" id="KW-0472">Membrane</keyword>
<organism evidence="7">
    <name type="scientific">Darwinula stevensoni</name>
    <dbReference type="NCBI Taxonomy" id="69355"/>
    <lineage>
        <taxon>Eukaryota</taxon>
        <taxon>Metazoa</taxon>
        <taxon>Ecdysozoa</taxon>
        <taxon>Arthropoda</taxon>
        <taxon>Crustacea</taxon>
        <taxon>Oligostraca</taxon>
        <taxon>Ostracoda</taxon>
        <taxon>Podocopa</taxon>
        <taxon>Podocopida</taxon>
        <taxon>Darwinulocopina</taxon>
        <taxon>Darwinuloidea</taxon>
        <taxon>Darwinulidae</taxon>
        <taxon>Darwinula</taxon>
    </lineage>
</organism>
<feature type="non-terminal residue" evidence="7">
    <location>
        <position position="570"/>
    </location>
</feature>
<protein>
    <recommendedName>
        <fullName evidence="6">Choline transporter-like protein</fullName>
    </recommendedName>
</protein>
<evidence type="ECO:0000256" key="2">
    <source>
        <dbReference type="ARBA" id="ARBA00007168"/>
    </source>
</evidence>
<dbReference type="Pfam" id="PF04515">
    <property type="entry name" value="Choline_transpo"/>
    <property type="match status" value="1"/>
</dbReference>
<evidence type="ECO:0000256" key="4">
    <source>
        <dbReference type="ARBA" id="ARBA00022989"/>
    </source>
</evidence>
<feature type="transmembrane region" description="Helical" evidence="6">
    <location>
        <begin position="177"/>
        <end position="200"/>
    </location>
</feature>
<accession>A0A7R9AD39</accession>
<dbReference type="EMBL" id="CAJPEV010003890">
    <property type="protein sequence ID" value="CAG0900756.1"/>
    <property type="molecule type" value="Genomic_DNA"/>
</dbReference>
<evidence type="ECO:0000313" key="8">
    <source>
        <dbReference type="Proteomes" id="UP000677054"/>
    </source>
</evidence>
<evidence type="ECO:0000256" key="5">
    <source>
        <dbReference type="ARBA" id="ARBA00023136"/>
    </source>
</evidence>
<keyword evidence="8" id="KW-1185">Reference proteome</keyword>
<keyword evidence="3 6" id="KW-0812">Transmembrane</keyword>
<reference evidence="7" key="1">
    <citation type="submission" date="2020-11" db="EMBL/GenBank/DDBJ databases">
        <authorList>
            <person name="Tran Van P."/>
        </authorList>
    </citation>
    <scope>NUCLEOTIDE SEQUENCE</scope>
</reference>